<organism evidence="1 2">
    <name type="scientific">Hermanssonia centrifuga</name>
    <dbReference type="NCBI Taxonomy" id="98765"/>
    <lineage>
        <taxon>Eukaryota</taxon>
        <taxon>Fungi</taxon>
        <taxon>Dikarya</taxon>
        <taxon>Basidiomycota</taxon>
        <taxon>Agaricomycotina</taxon>
        <taxon>Agaricomycetes</taxon>
        <taxon>Polyporales</taxon>
        <taxon>Meruliaceae</taxon>
        <taxon>Hermanssonia</taxon>
    </lineage>
</organism>
<dbReference type="EMBL" id="MLYV02000956">
    <property type="protein sequence ID" value="PSR74828.1"/>
    <property type="molecule type" value="Genomic_DNA"/>
</dbReference>
<keyword evidence="2" id="KW-1185">Reference proteome</keyword>
<comment type="caution">
    <text evidence="1">The sequence shown here is derived from an EMBL/GenBank/DDBJ whole genome shotgun (WGS) entry which is preliminary data.</text>
</comment>
<accession>A0A2R6NQJ3</accession>
<evidence type="ECO:0000313" key="1">
    <source>
        <dbReference type="EMBL" id="PSR74828.1"/>
    </source>
</evidence>
<evidence type="ECO:0000313" key="2">
    <source>
        <dbReference type="Proteomes" id="UP000186601"/>
    </source>
</evidence>
<dbReference type="Proteomes" id="UP000186601">
    <property type="component" value="Unassembled WGS sequence"/>
</dbReference>
<name>A0A2R6NQJ3_9APHY</name>
<dbReference type="AlphaFoldDB" id="A0A2R6NQJ3"/>
<dbReference type="OrthoDB" id="4708870at2759"/>
<proteinExistence type="predicted"/>
<reference evidence="1 2" key="1">
    <citation type="submission" date="2018-02" db="EMBL/GenBank/DDBJ databases">
        <title>Genome sequence of the basidiomycete white-rot fungus Phlebia centrifuga.</title>
        <authorList>
            <person name="Granchi Z."/>
            <person name="Peng M."/>
            <person name="de Vries R.P."/>
            <person name="Hilden K."/>
            <person name="Makela M.R."/>
            <person name="Grigoriev I."/>
            <person name="Riley R."/>
        </authorList>
    </citation>
    <scope>NUCLEOTIDE SEQUENCE [LARGE SCALE GENOMIC DNA]</scope>
    <source>
        <strain evidence="1 2">FBCC195</strain>
    </source>
</reference>
<dbReference type="STRING" id="98765.A0A2R6NQJ3"/>
<gene>
    <name evidence="1" type="ORF">PHLCEN_2v9542</name>
</gene>
<sequence>MGGNAFNVLLPNASFPRMPPQVYLGLKAKLTPILQALYSIVAIPHEAPEKPDHGDLDVVVCGPCDGLVHEDVRRALKSTCSIPLEGNRTSNFAIPVESLQLGWHAPSKEAYIQVDVRVCANAQDWERAVLFSSYGDTGMMLGLLARSMHLSLGSSGLRLANPVPTSPPTTFYLSYSFPSIFAFLGLSMDRWEQGFQTQREVFDWIASSPYYVAKRLVSSDKDQTGHKKARDARGMYQNFLEFNRSQNASTPSSRSVVTGEAAMDMALVYFGRRQLYDALLHTSSVKKHAKAVFTGRSVEEWTEMKGMPIRLIMEEVRRRLGGTDILPAECAISIDGEADNSISPALLIMTVWEKVLFTMSSGEIRTLTTIVKEEMDKEGKLAFDWRKAKRQKEEQKALQRQNERPAVEND</sequence>
<protein>
    <submittedName>
        <fullName evidence="1">Uncharacterized protein</fullName>
    </submittedName>
</protein>